<protein>
    <submittedName>
        <fullName evidence="3">Uncharacterized protein</fullName>
    </submittedName>
</protein>
<gene>
    <name evidence="3" type="ORF">IAD28_00300</name>
</gene>
<reference evidence="3" key="1">
    <citation type="submission" date="2020-10" db="EMBL/GenBank/DDBJ databases">
        <authorList>
            <person name="Gilroy R."/>
        </authorList>
    </citation>
    <scope>NUCLEOTIDE SEQUENCE</scope>
    <source>
        <strain evidence="3">1370</strain>
    </source>
</reference>
<name>A0A9D1NNY9_9FIRM</name>
<evidence type="ECO:0000313" key="4">
    <source>
        <dbReference type="Proteomes" id="UP000823960"/>
    </source>
</evidence>
<keyword evidence="2" id="KW-0472">Membrane</keyword>
<dbReference type="Proteomes" id="UP000823960">
    <property type="component" value="Unassembled WGS sequence"/>
</dbReference>
<feature type="transmembrane region" description="Helical" evidence="2">
    <location>
        <begin position="12"/>
        <end position="42"/>
    </location>
</feature>
<keyword evidence="2" id="KW-1133">Transmembrane helix</keyword>
<reference evidence="3" key="2">
    <citation type="journal article" date="2021" name="PeerJ">
        <title>Extensive microbial diversity within the chicken gut microbiome revealed by metagenomics and culture.</title>
        <authorList>
            <person name="Gilroy R."/>
            <person name="Ravi A."/>
            <person name="Getino M."/>
            <person name="Pursley I."/>
            <person name="Horton D.L."/>
            <person name="Alikhan N.F."/>
            <person name="Baker D."/>
            <person name="Gharbi K."/>
            <person name="Hall N."/>
            <person name="Watson M."/>
            <person name="Adriaenssens E.M."/>
            <person name="Foster-Nyarko E."/>
            <person name="Jarju S."/>
            <person name="Secka A."/>
            <person name="Antonio M."/>
            <person name="Oren A."/>
            <person name="Chaudhuri R.R."/>
            <person name="La Ragione R."/>
            <person name="Hildebrand F."/>
            <person name="Pallen M.J."/>
        </authorList>
    </citation>
    <scope>NUCLEOTIDE SEQUENCE</scope>
    <source>
        <strain evidence="3">1370</strain>
    </source>
</reference>
<organism evidence="3 4">
    <name type="scientific">Candidatus Faeciplasma avium</name>
    <dbReference type="NCBI Taxonomy" id="2840798"/>
    <lineage>
        <taxon>Bacteria</taxon>
        <taxon>Bacillati</taxon>
        <taxon>Bacillota</taxon>
        <taxon>Clostridia</taxon>
        <taxon>Eubacteriales</taxon>
        <taxon>Oscillospiraceae</taxon>
        <taxon>Oscillospiraceae incertae sedis</taxon>
        <taxon>Candidatus Faeciplasma</taxon>
    </lineage>
</organism>
<accession>A0A9D1NNY9</accession>
<feature type="compositionally biased region" description="Polar residues" evidence="1">
    <location>
        <begin position="110"/>
        <end position="129"/>
    </location>
</feature>
<keyword evidence="2" id="KW-0812">Transmembrane</keyword>
<dbReference type="AlphaFoldDB" id="A0A9D1NNY9"/>
<feature type="transmembrane region" description="Helical" evidence="2">
    <location>
        <begin position="54"/>
        <end position="78"/>
    </location>
</feature>
<proteinExistence type="predicted"/>
<comment type="caution">
    <text evidence="3">The sequence shown here is derived from an EMBL/GenBank/DDBJ whole genome shotgun (WGS) entry which is preliminary data.</text>
</comment>
<evidence type="ECO:0000256" key="2">
    <source>
        <dbReference type="SAM" id="Phobius"/>
    </source>
</evidence>
<sequence>MFKNIGGKIQKLAVIFTVIGFILSILSGVALILGGIVATGYYDGPRSDKGWIPMLIGIGVIIFGCLMSWISSFVLYAYGSMAKNLSIIAQNSFVMATRLSEQGAQAAQEVKSAQTNSSQTPAAYTQTDITPPAVQDDSAKE</sequence>
<dbReference type="EMBL" id="DVOL01000005">
    <property type="protein sequence ID" value="HIV10127.1"/>
    <property type="molecule type" value="Genomic_DNA"/>
</dbReference>
<evidence type="ECO:0000313" key="3">
    <source>
        <dbReference type="EMBL" id="HIV10127.1"/>
    </source>
</evidence>
<evidence type="ECO:0000256" key="1">
    <source>
        <dbReference type="SAM" id="MobiDB-lite"/>
    </source>
</evidence>
<feature type="region of interest" description="Disordered" evidence="1">
    <location>
        <begin position="110"/>
        <end position="141"/>
    </location>
</feature>